<dbReference type="OrthoDB" id="9814594at2"/>
<gene>
    <name evidence="2" type="ORF">CLV80_104125</name>
</gene>
<dbReference type="AlphaFoldDB" id="A0A2T0W059"/>
<reference evidence="2 3" key="1">
    <citation type="submission" date="2018-03" db="EMBL/GenBank/DDBJ databases">
        <title>Genomic Encyclopedia of Archaeal and Bacterial Type Strains, Phase II (KMG-II): from individual species to whole genera.</title>
        <authorList>
            <person name="Goeker M."/>
        </authorList>
    </citation>
    <scope>NUCLEOTIDE SEQUENCE [LARGE SCALE GENOMIC DNA]</scope>
    <source>
        <strain evidence="2 3">DSM 101533</strain>
    </source>
</reference>
<dbReference type="InterPro" id="IPR014419">
    <property type="entry name" value="HutZ"/>
</dbReference>
<feature type="domain" description="Pyridoxamine 5'-phosphate oxidase N-terminal" evidence="1">
    <location>
        <begin position="19"/>
        <end position="136"/>
    </location>
</feature>
<evidence type="ECO:0000313" key="2">
    <source>
        <dbReference type="EMBL" id="PRY78161.1"/>
    </source>
</evidence>
<dbReference type="EMBL" id="PVTP01000004">
    <property type="protein sequence ID" value="PRY78161.1"/>
    <property type="molecule type" value="Genomic_DNA"/>
</dbReference>
<accession>A0A2T0W059</accession>
<organism evidence="2 3">
    <name type="scientific">Yoonia maritima</name>
    <dbReference type="NCBI Taxonomy" id="1435347"/>
    <lineage>
        <taxon>Bacteria</taxon>
        <taxon>Pseudomonadati</taxon>
        <taxon>Pseudomonadota</taxon>
        <taxon>Alphaproteobacteria</taxon>
        <taxon>Rhodobacterales</taxon>
        <taxon>Paracoccaceae</taxon>
        <taxon>Yoonia</taxon>
    </lineage>
</organism>
<protein>
    <recommendedName>
        <fullName evidence="1">Pyridoxamine 5'-phosphate oxidase N-terminal domain-containing protein</fullName>
    </recommendedName>
</protein>
<dbReference type="InterPro" id="IPR012349">
    <property type="entry name" value="Split_barrel_FMN-bd"/>
</dbReference>
<dbReference type="Gene3D" id="2.30.110.10">
    <property type="entry name" value="Electron Transport, Fmn-binding Protein, Chain A"/>
    <property type="match status" value="1"/>
</dbReference>
<dbReference type="RefSeq" id="WP_106356415.1">
    <property type="nucleotide sequence ID" value="NZ_PVTP01000004.1"/>
</dbReference>
<dbReference type="InterPro" id="IPR011576">
    <property type="entry name" value="Pyridox_Oxase_N"/>
</dbReference>
<keyword evidence="3" id="KW-1185">Reference proteome</keyword>
<dbReference type="SUPFAM" id="SSF50475">
    <property type="entry name" value="FMN-binding split barrel"/>
    <property type="match status" value="1"/>
</dbReference>
<comment type="caution">
    <text evidence="2">The sequence shown here is derived from an EMBL/GenBank/DDBJ whole genome shotgun (WGS) entry which is preliminary data.</text>
</comment>
<dbReference type="PIRSF" id="PIRSF004633">
    <property type="entry name" value="UCP_PLP_oxd"/>
    <property type="match status" value="1"/>
</dbReference>
<evidence type="ECO:0000313" key="3">
    <source>
        <dbReference type="Proteomes" id="UP000238007"/>
    </source>
</evidence>
<name>A0A2T0W059_9RHOB</name>
<proteinExistence type="predicted"/>
<evidence type="ECO:0000259" key="1">
    <source>
        <dbReference type="Pfam" id="PF01243"/>
    </source>
</evidence>
<dbReference type="Proteomes" id="UP000238007">
    <property type="component" value="Unassembled WGS sequence"/>
</dbReference>
<sequence length="155" mass="16704">MTKDPINPTTPESIALTNDILTATRFGALAVVDLDGAPYVTRVGLIWDGDGFLTLVSRLSTHTTALLAAPQCAVLVGEPGDKGDPLTHPRLTVQCTAAQVDKPAHKPTWLAQIPKAKLYYDFPDFIMFRLTPTAFHLNGGFGKAFRLTSADLAKN</sequence>
<dbReference type="Pfam" id="PF01243">
    <property type="entry name" value="PNPOx_N"/>
    <property type="match status" value="1"/>
</dbReference>